<dbReference type="SUPFAM" id="SSF52402">
    <property type="entry name" value="Adenine nucleotide alpha hydrolases-like"/>
    <property type="match status" value="1"/>
</dbReference>
<sequence>MSDYQSILVYYDGSEESQQALNRIPELRWQGAGELHVLAVADISTALISTAGIVTDLAYSTYVSNTSQLLDNALCRLKSEGIRASGYLSHGTVVDSVVHYAERLNAGLIVAGFRHRQGISRLWRGRPWQFDLIERLVGRMVVIVSQI</sequence>
<reference evidence="2 3" key="1">
    <citation type="submission" date="2024-01" db="EMBL/GenBank/DDBJ databases">
        <title>The diversity of rhizobia nodulating Mimosa spp. in eleven states of Brazil covering several biomes is determined by host plant, location, and edaphic factors.</title>
        <authorList>
            <person name="Rouws L."/>
            <person name="Barauna A."/>
            <person name="Beukes C."/>
            <person name="De Faria S.M."/>
            <person name="Gross E."/>
            <person name="Dos Reis Junior F.B."/>
            <person name="Simon M."/>
            <person name="Maluk M."/>
            <person name="Odee D.W."/>
            <person name="Kenicer G."/>
            <person name="Young J.P.W."/>
            <person name="Reis V.M."/>
            <person name="Zilli J."/>
            <person name="James E.K."/>
        </authorList>
    </citation>
    <scope>NUCLEOTIDE SEQUENCE [LARGE SCALE GENOMIC DNA]</scope>
    <source>
        <strain evidence="2 3">JPY167</strain>
    </source>
</reference>
<dbReference type="Proteomes" id="UP001489897">
    <property type="component" value="Unassembled WGS sequence"/>
</dbReference>
<accession>A0ABU9S2T6</accession>
<evidence type="ECO:0000313" key="3">
    <source>
        <dbReference type="Proteomes" id="UP001489897"/>
    </source>
</evidence>
<dbReference type="Pfam" id="PF00582">
    <property type="entry name" value="Usp"/>
    <property type="match status" value="1"/>
</dbReference>
<evidence type="ECO:0000259" key="1">
    <source>
        <dbReference type="Pfam" id="PF00582"/>
    </source>
</evidence>
<dbReference type="CDD" id="cd00293">
    <property type="entry name" value="USP-like"/>
    <property type="match status" value="1"/>
</dbReference>
<feature type="domain" description="UspA" evidence="1">
    <location>
        <begin position="4"/>
        <end position="125"/>
    </location>
</feature>
<dbReference type="RefSeq" id="WP_342950196.1">
    <property type="nucleotide sequence ID" value="NZ_JAYMRV010000019.1"/>
</dbReference>
<gene>
    <name evidence="2" type="ORF">VSR73_37060</name>
</gene>
<dbReference type="InterPro" id="IPR006016">
    <property type="entry name" value="UspA"/>
</dbReference>
<organism evidence="2 3">
    <name type="scientific">Paraburkholderia ferrariae</name>
    <dbReference type="NCBI Taxonomy" id="386056"/>
    <lineage>
        <taxon>Bacteria</taxon>
        <taxon>Pseudomonadati</taxon>
        <taxon>Pseudomonadota</taxon>
        <taxon>Betaproteobacteria</taxon>
        <taxon>Burkholderiales</taxon>
        <taxon>Burkholderiaceae</taxon>
        <taxon>Paraburkholderia</taxon>
    </lineage>
</organism>
<dbReference type="InterPro" id="IPR014729">
    <property type="entry name" value="Rossmann-like_a/b/a_fold"/>
</dbReference>
<comment type="caution">
    <text evidence="2">The sequence shown here is derived from an EMBL/GenBank/DDBJ whole genome shotgun (WGS) entry which is preliminary data.</text>
</comment>
<protein>
    <submittedName>
        <fullName evidence="2">Universal stress protein</fullName>
    </submittedName>
</protein>
<dbReference type="Gene3D" id="3.40.50.620">
    <property type="entry name" value="HUPs"/>
    <property type="match status" value="1"/>
</dbReference>
<proteinExistence type="predicted"/>
<dbReference type="EMBL" id="JAYMRV010000019">
    <property type="protein sequence ID" value="MEM5426575.1"/>
    <property type="molecule type" value="Genomic_DNA"/>
</dbReference>
<evidence type="ECO:0000313" key="2">
    <source>
        <dbReference type="EMBL" id="MEM5426575.1"/>
    </source>
</evidence>
<name>A0ABU9S2T6_9BURK</name>
<keyword evidence="3" id="KW-1185">Reference proteome</keyword>